<name>D0L9D4_GORB4</name>
<dbReference type="AlphaFoldDB" id="D0L9D4"/>
<reference evidence="4 5" key="2">
    <citation type="journal article" date="2010" name="Stand. Genomic Sci.">
        <title>Complete genome sequence of Gordonia bronchialis type strain (3410).</title>
        <authorList>
            <person name="Ivanova N."/>
            <person name="Sikorski J."/>
            <person name="Jando M."/>
            <person name="Lapidus A."/>
            <person name="Nolan M."/>
            <person name="Lucas S."/>
            <person name="Del Rio T.G."/>
            <person name="Tice H."/>
            <person name="Copeland A."/>
            <person name="Cheng J.F."/>
            <person name="Chen F."/>
            <person name="Bruce D."/>
            <person name="Goodwin L."/>
            <person name="Pitluck S."/>
            <person name="Mavromatis K."/>
            <person name="Ovchinnikova G."/>
            <person name="Pati A."/>
            <person name="Chen A."/>
            <person name="Palaniappan K."/>
            <person name="Land M."/>
            <person name="Hauser L."/>
            <person name="Chang Y.J."/>
            <person name="Jeffries C.D."/>
            <person name="Chain P."/>
            <person name="Saunders E."/>
            <person name="Han C."/>
            <person name="Detter J.C."/>
            <person name="Brettin T."/>
            <person name="Rohde M."/>
            <person name="Goker M."/>
            <person name="Bristow J."/>
            <person name="Eisen J.A."/>
            <person name="Markowitz V."/>
            <person name="Hugenholtz P."/>
            <person name="Klenk H.P."/>
            <person name="Kyrpides N.C."/>
        </authorList>
    </citation>
    <scope>NUCLEOTIDE SEQUENCE [LARGE SCALE GENOMIC DNA]</scope>
    <source>
        <strain evidence="5">ATCC 25592 / DSM 43247 / BCRC 13721 / JCM 3198 / KCTC 3076 / NBRC 16047 / NCTC 10667</strain>
    </source>
</reference>
<dbReference type="PANTHER" id="PTHR43649">
    <property type="entry name" value="ARABINOSE-BINDING PROTEIN-RELATED"/>
    <property type="match status" value="1"/>
</dbReference>
<evidence type="ECO:0000256" key="3">
    <source>
        <dbReference type="ARBA" id="ARBA00022729"/>
    </source>
</evidence>
<sequence length="464" mass="49545">MALPLLSACGSDYSPGVINFYTPADGAATFAKIGDRCSAESNGEYKVVTTTLPKNADDQRVQLARRLAGNDKGLDLMAMDVVWTAEFADAGWAVAVPDALAAKVKAQTLGGPLDTATWRKKGEDTERLFAIPMSTNTQLLWYRKDVLRRIGQGGRPATNWEGMLANAQESGALRPPGPTYIMVQGKQYEGLMVWFNSVLASAGGEVVSPDDPSKVTLTDTPEHRAATVRALEILKAVATAPGADPSLTNSDEGASRTGMEKGQAIYQVNWPFVFAGMQGNAALGAVPFLKKELTPFANLFDAEGSAKDSTTPEQLAPLNAKMRQIFDFAQYPGVGDRPSKTTLGGFNIAVAGTSAQKDLAFKAAECITTLRSQRQFALEAGPPPVIGAIYDDPEFRAAYPMADDVKVQLQSDRAATRPKSPVYQAISTLITARLSPVGKWDPQTMADELADVVQKAINGEGLIP</sequence>
<keyword evidence="3" id="KW-0732">Signal</keyword>
<dbReference type="InterPro" id="IPR006059">
    <property type="entry name" value="SBP"/>
</dbReference>
<organism evidence="4 5">
    <name type="scientific">Gordonia bronchialis (strain ATCC 25592 / DSM 43247 / BCRC 13721 / JCM 3198 / KCTC 3076 / NBRC 16047 / NCTC 10667)</name>
    <name type="common">Rhodococcus bronchialis</name>
    <dbReference type="NCBI Taxonomy" id="526226"/>
    <lineage>
        <taxon>Bacteria</taxon>
        <taxon>Bacillati</taxon>
        <taxon>Actinomycetota</taxon>
        <taxon>Actinomycetes</taxon>
        <taxon>Mycobacteriales</taxon>
        <taxon>Gordoniaceae</taxon>
        <taxon>Gordonia</taxon>
    </lineage>
</organism>
<dbReference type="SUPFAM" id="SSF53850">
    <property type="entry name" value="Periplasmic binding protein-like II"/>
    <property type="match status" value="1"/>
</dbReference>
<gene>
    <name evidence="4" type="ordered locus">Gbro_1866</name>
</gene>
<proteinExistence type="inferred from homology"/>
<dbReference type="Proteomes" id="UP000001219">
    <property type="component" value="Chromosome"/>
</dbReference>
<dbReference type="KEGG" id="gbr:Gbro_1866"/>
<protein>
    <submittedName>
        <fullName evidence="4">Extracellular solute-binding protein family 1</fullName>
    </submittedName>
</protein>
<evidence type="ECO:0000256" key="1">
    <source>
        <dbReference type="ARBA" id="ARBA00008520"/>
    </source>
</evidence>
<dbReference type="eggNOG" id="COG1653">
    <property type="taxonomic scope" value="Bacteria"/>
</dbReference>
<evidence type="ECO:0000313" key="4">
    <source>
        <dbReference type="EMBL" id="ACY21122.1"/>
    </source>
</evidence>
<dbReference type="EMBL" id="CP001802">
    <property type="protein sequence ID" value="ACY21122.1"/>
    <property type="molecule type" value="Genomic_DNA"/>
</dbReference>
<dbReference type="HOGENOM" id="CLU_031285_9_1_11"/>
<dbReference type="Gene3D" id="3.40.190.10">
    <property type="entry name" value="Periplasmic binding protein-like II"/>
    <property type="match status" value="4"/>
</dbReference>
<dbReference type="PANTHER" id="PTHR43649:SF34">
    <property type="entry name" value="ABC TRANSPORTER PERIPLASMIC-BINDING PROTEIN YCJN-RELATED"/>
    <property type="match status" value="1"/>
</dbReference>
<keyword evidence="5" id="KW-1185">Reference proteome</keyword>
<comment type="similarity">
    <text evidence="1">Belongs to the bacterial solute-binding protein 1 family.</text>
</comment>
<evidence type="ECO:0000313" key="5">
    <source>
        <dbReference type="Proteomes" id="UP000001219"/>
    </source>
</evidence>
<dbReference type="STRING" id="526226.Gbro_1866"/>
<dbReference type="InterPro" id="IPR050490">
    <property type="entry name" value="Bact_solute-bd_prot1"/>
</dbReference>
<dbReference type="Pfam" id="PF01547">
    <property type="entry name" value="SBP_bac_1"/>
    <property type="match status" value="1"/>
</dbReference>
<keyword evidence="2" id="KW-0813">Transport</keyword>
<evidence type="ECO:0000256" key="2">
    <source>
        <dbReference type="ARBA" id="ARBA00022448"/>
    </source>
</evidence>
<accession>D0L9D4</accession>
<reference evidence="5" key="1">
    <citation type="submission" date="2009-10" db="EMBL/GenBank/DDBJ databases">
        <title>The complete chromosome of Gordonia bronchialis DSM 43247.</title>
        <authorList>
            <consortium name="US DOE Joint Genome Institute (JGI-PGF)"/>
            <person name="Lucas S."/>
            <person name="Copeland A."/>
            <person name="Lapidus A."/>
            <person name="Glavina del Rio T."/>
            <person name="Dalin E."/>
            <person name="Tice H."/>
            <person name="Bruce D."/>
            <person name="Goodwin L."/>
            <person name="Pitluck S."/>
            <person name="Kyrpides N."/>
            <person name="Mavromatis K."/>
            <person name="Ivanova N."/>
            <person name="Ovchinnikova G."/>
            <person name="Saunders E."/>
            <person name="Brettin T."/>
            <person name="Detter J.C."/>
            <person name="Han C."/>
            <person name="Larimer F."/>
            <person name="Land M."/>
            <person name="Hauser L."/>
            <person name="Markowitz V."/>
            <person name="Cheng J.-F."/>
            <person name="Hugenholtz P."/>
            <person name="Woyke T."/>
            <person name="Wu D."/>
            <person name="Jando M."/>
            <person name="Schneider S."/>
            <person name="Goeker M."/>
            <person name="Klenk H.-P."/>
            <person name="Eisen J.A."/>
        </authorList>
    </citation>
    <scope>NUCLEOTIDE SEQUENCE [LARGE SCALE GENOMIC DNA]</scope>
    <source>
        <strain evidence="5">ATCC 25592 / DSM 43247 / BCRC 13721 / JCM 3198 / KCTC 3076 / NBRC 16047 / NCTC 10667</strain>
    </source>
</reference>